<accession>A0A4Y9XS38</accession>
<evidence type="ECO:0000313" key="3">
    <source>
        <dbReference type="Proteomes" id="UP000298390"/>
    </source>
</evidence>
<feature type="region of interest" description="Disordered" evidence="1">
    <location>
        <begin position="120"/>
        <end position="147"/>
    </location>
</feature>
<dbReference type="EMBL" id="SEKV01000892">
    <property type="protein sequence ID" value="TFY52960.1"/>
    <property type="molecule type" value="Genomic_DNA"/>
</dbReference>
<name>A0A4Y9XS38_9APHY</name>
<feature type="region of interest" description="Disordered" evidence="1">
    <location>
        <begin position="1"/>
        <end position="97"/>
    </location>
</feature>
<proteinExistence type="predicted"/>
<protein>
    <submittedName>
        <fullName evidence="2">Uncharacterized protein</fullName>
    </submittedName>
</protein>
<gene>
    <name evidence="2" type="ORF">EVJ58_g9717</name>
</gene>
<reference evidence="2 3" key="1">
    <citation type="submission" date="2019-01" db="EMBL/GenBank/DDBJ databases">
        <title>Genome sequencing of the rare red list fungi Fomitopsis rosea.</title>
        <authorList>
            <person name="Buettner E."/>
            <person name="Kellner H."/>
        </authorList>
    </citation>
    <scope>NUCLEOTIDE SEQUENCE [LARGE SCALE GENOMIC DNA]</scope>
    <source>
        <strain evidence="2 3">DSM 105464</strain>
    </source>
</reference>
<organism evidence="2 3">
    <name type="scientific">Rhodofomes roseus</name>
    <dbReference type="NCBI Taxonomy" id="34475"/>
    <lineage>
        <taxon>Eukaryota</taxon>
        <taxon>Fungi</taxon>
        <taxon>Dikarya</taxon>
        <taxon>Basidiomycota</taxon>
        <taxon>Agaricomycotina</taxon>
        <taxon>Agaricomycetes</taxon>
        <taxon>Polyporales</taxon>
        <taxon>Rhodofomes</taxon>
    </lineage>
</organism>
<comment type="caution">
    <text evidence="2">The sequence shown here is derived from an EMBL/GenBank/DDBJ whole genome shotgun (WGS) entry which is preliminary data.</text>
</comment>
<sequence length="147" mass="15459">MHPSAFQRVSTPRSALATPPTADPLPETHLARPKTAQGRMSSPTHANANQNTSRPPDAVRFTPGRPGSPSFADALMGRRSASPRTVTGMPEAPRLTPYVYNDDIPPLDLGATGTSLAIPQAQAEGHSEGPVEARATTPAPRPAPRTQ</sequence>
<evidence type="ECO:0000256" key="1">
    <source>
        <dbReference type="SAM" id="MobiDB-lite"/>
    </source>
</evidence>
<dbReference type="AlphaFoldDB" id="A0A4Y9XS38"/>
<dbReference type="Proteomes" id="UP000298390">
    <property type="component" value="Unassembled WGS sequence"/>
</dbReference>
<feature type="compositionally biased region" description="Polar residues" evidence="1">
    <location>
        <begin position="38"/>
        <end position="54"/>
    </location>
</feature>
<evidence type="ECO:0000313" key="2">
    <source>
        <dbReference type="EMBL" id="TFY52960.1"/>
    </source>
</evidence>